<proteinExistence type="inferred from homology"/>
<keyword evidence="3" id="KW-0147">Chitin-binding</keyword>
<keyword evidence="5" id="KW-0378">Hydrolase</keyword>
<evidence type="ECO:0000256" key="4">
    <source>
        <dbReference type="ARBA" id="ARBA00023026"/>
    </source>
</evidence>
<feature type="signal peptide" evidence="8">
    <location>
        <begin position="1"/>
        <end position="19"/>
    </location>
</feature>
<evidence type="ECO:0000256" key="8">
    <source>
        <dbReference type="SAM" id="SignalP"/>
    </source>
</evidence>
<dbReference type="InterPro" id="IPR018392">
    <property type="entry name" value="LysM"/>
</dbReference>
<keyword evidence="5" id="KW-0326">Glycosidase</keyword>
<dbReference type="CDD" id="cd00035">
    <property type="entry name" value="ChtBD1"/>
    <property type="match status" value="1"/>
</dbReference>
<dbReference type="EMBL" id="JOKZ01000045">
    <property type="protein sequence ID" value="KKP05585.1"/>
    <property type="molecule type" value="Genomic_DNA"/>
</dbReference>
<evidence type="ECO:0000256" key="7">
    <source>
        <dbReference type="SAM" id="MobiDB-lite"/>
    </source>
</evidence>
<dbReference type="CDD" id="cd00118">
    <property type="entry name" value="LysM"/>
    <property type="match status" value="1"/>
</dbReference>
<evidence type="ECO:0000256" key="2">
    <source>
        <dbReference type="ARBA" id="ARBA00012729"/>
    </source>
</evidence>
<dbReference type="Proteomes" id="UP000034112">
    <property type="component" value="Unassembled WGS sequence"/>
</dbReference>
<dbReference type="InterPro" id="IPR036861">
    <property type="entry name" value="Endochitinase-like_sf"/>
</dbReference>
<comment type="similarity">
    <text evidence="1">Belongs to the glycosyl hydrolase 18 family. Chitinase class V subfamily.</text>
</comment>
<reference evidence="11" key="1">
    <citation type="journal article" date="2015" name="Genome Announc.">
        <title>Draft whole-genome sequence of the biocontrol agent Trichoderma harzianum T6776.</title>
        <authorList>
            <person name="Baroncelli R."/>
            <person name="Piaggeschi G."/>
            <person name="Fiorini L."/>
            <person name="Bertolini E."/>
            <person name="Zapparata A."/>
            <person name="Pe M.E."/>
            <person name="Sarrocco S."/>
            <person name="Vannacci G."/>
        </authorList>
    </citation>
    <scope>NUCLEOTIDE SEQUENCE [LARGE SCALE GENOMIC DNA]</scope>
    <source>
        <strain evidence="11">T6776</strain>
    </source>
</reference>
<dbReference type="SUPFAM" id="SSF51445">
    <property type="entry name" value="(Trans)glycosidases"/>
    <property type="match status" value="1"/>
</dbReference>
<comment type="similarity">
    <text evidence="6">Belongs to the secreted LysM effector family.</text>
</comment>
<dbReference type="Gene3D" id="3.10.350.10">
    <property type="entry name" value="LysM domain"/>
    <property type="match status" value="2"/>
</dbReference>
<dbReference type="SMART" id="SM00257">
    <property type="entry name" value="LysM"/>
    <property type="match status" value="2"/>
</dbReference>
<evidence type="ECO:0000256" key="6">
    <source>
        <dbReference type="ARBA" id="ARBA00044955"/>
    </source>
</evidence>
<dbReference type="SMART" id="SM00636">
    <property type="entry name" value="Glyco_18"/>
    <property type="match status" value="1"/>
</dbReference>
<dbReference type="Pfam" id="PF00704">
    <property type="entry name" value="Glyco_hydro_18"/>
    <property type="match status" value="1"/>
</dbReference>
<feature type="domain" description="LysM" evidence="9">
    <location>
        <begin position="242"/>
        <end position="287"/>
    </location>
</feature>
<dbReference type="GO" id="GO:0005975">
    <property type="term" value="P:carbohydrate metabolic process"/>
    <property type="evidence" value="ECO:0007669"/>
    <property type="project" value="InterPro"/>
</dbReference>
<keyword evidence="4" id="KW-0843">Virulence</keyword>
<evidence type="ECO:0000313" key="11">
    <source>
        <dbReference type="Proteomes" id="UP000034112"/>
    </source>
</evidence>
<dbReference type="OMA" id="CAAGIAN"/>
<dbReference type="SUPFAM" id="SSF54106">
    <property type="entry name" value="LysM domain"/>
    <property type="match status" value="2"/>
</dbReference>
<dbReference type="Pfam" id="PF01476">
    <property type="entry name" value="LysM"/>
    <property type="match status" value="2"/>
</dbReference>
<feature type="chain" id="PRO_5002530034" description="chitinase" evidence="8">
    <location>
        <begin position="20"/>
        <end position="1044"/>
    </location>
</feature>
<comment type="caution">
    <text evidence="10">The sequence shown here is derived from an EMBL/GenBank/DDBJ whole genome shotgun (WGS) entry which is preliminary data.</text>
</comment>
<evidence type="ECO:0000256" key="1">
    <source>
        <dbReference type="ARBA" id="ARBA00008682"/>
    </source>
</evidence>
<dbReference type="InterPro" id="IPR029070">
    <property type="entry name" value="Chitinase_insertion_sf"/>
</dbReference>
<dbReference type="EC" id="3.2.1.14" evidence="2"/>
<evidence type="ECO:0000256" key="3">
    <source>
        <dbReference type="ARBA" id="ARBA00022669"/>
    </source>
</evidence>
<feature type="compositionally biased region" description="Pro residues" evidence="7">
    <location>
        <begin position="989"/>
        <end position="1002"/>
    </location>
</feature>
<dbReference type="SUPFAM" id="SSF57016">
    <property type="entry name" value="Plant lectins/antimicrobial peptides"/>
    <property type="match status" value="1"/>
</dbReference>
<dbReference type="Gene3D" id="3.10.50.10">
    <property type="match status" value="1"/>
</dbReference>
<dbReference type="InterPro" id="IPR036779">
    <property type="entry name" value="LysM_dom_sf"/>
</dbReference>
<dbReference type="InterPro" id="IPR001223">
    <property type="entry name" value="Glyco_hydro18_cat"/>
</dbReference>
<dbReference type="AlphaFoldDB" id="A0A0F9XM67"/>
<accession>A0A0F9XM67</accession>
<dbReference type="SUPFAM" id="SSF54556">
    <property type="entry name" value="Chitinase insertion domain"/>
    <property type="match status" value="1"/>
</dbReference>
<dbReference type="PANTHER" id="PTHR47700:SF2">
    <property type="entry name" value="CHITINASE"/>
    <property type="match status" value="1"/>
</dbReference>
<organism evidence="10 11">
    <name type="scientific">Trichoderma harzianum</name>
    <name type="common">Hypocrea lixii</name>
    <dbReference type="NCBI Taxonomy" id="5544"/>
    <lineage>
        <taxon>Eukaryota</taxon>
        <taxon>Fungi</taxon>
        <taxon>Dikarya</taxon>
        <taxon>Ascomycota</taxon>
        <taxon>Pezizomycotina</taxon>
        <taxon>Sordariomycetes</taxon>
        <taxon>Hypocreomycetidae</taxon>
        <taxon>Hypocreales</taxon>
        <taxon>Hypocreaceae</taxon>
        <taxon>Trichoderma</taxon>
    </lineage>
</organism>
<evidence type="ECO:0000256" key="5">
    <source>
        <dbReference type="ARBA" id="ARBA00023295"/>
    </source>
</evidence>
<dbReference type="PANTHER" id="PTHR47700">
    <property type="entry name" value="V CHITINASE, PUTATIVE (AFU_ORTHOLOGUE AFUA_6G13720)-RELATED"/>
    <property type="match status" value="1"/>
</dbReference>
<dbReference type="InterPro" id="IPR053214">
    <property type="entry name" value="LysM12-like"/>
</dbReference>
<evidence type="ECO:0000313" key="10">
    <source>
        <dbReference type="EMBL" id="KKP05585.1"/>
    </source>
</evidence>
<dbReference type="GO" id="GO:0008061">
    <property type="term" value="F:chitin binding"/>
    <property type="evidence" value="ECO:0007669"/>
    <property type="project" value="UniProtKB-KW"/>
</dbReference>
<feature type="domain" description="LysM" evidence="9">
    <location>
        <begin position="306"/>
        <end position="354"/>
    </location>
</feature>
<keyword evidence="8" id="KW-0732">Signal</keyword>
<feature type="region of interest" description="Disordered" evidence="7">
    <location>
        <begin position="952"/>
        <end position="1002"/>
    </location>
</feature>
<sequence>MAKLAWVAVILNLALCTSGSEFFSQLERCPNSCTTLGPIPSNWTYIHRLEKLNSCNETVLFDLSLHNDVAVPETHTTFRACTVEDGPKLNDTNLSVKWAASTSTSISLQRTWSENNVKFNQDQFDGLSGAIQQHVIGLDAEAPTIIFSKVDSLVMGFFARGSIDSSRSIATIMNELTSQVKANGLGETTLVERCGEGINGNHTFGLVGLANTKQSNVNIFIKPTIKSNVSERGIEPRDGTCSTIQVVSGDSCGSLAAECGISAQQFAQFNPSPTLCSTLAVGQYVCCTSGSLPDRSPQPNPDGSCARYNVQPGDYCALIAAENSITTDDIENFNKNTWGWQGCGNVQLGQIICLSTGSPPFPAAVSNAICGPQVPGTQPPADFSTITALNPCPLNACCDIFGQCGITPDFCTASQSATGTPGTSAPGTAGCISNCGIEIVNNINGSSEFIKVGYWESFGLDRPCLQMPVSAIPSGYTHIHYAFATLTSDFQVDVSVEQDAFNQFAAANGFKRILSFGGWSFSTDVDSFPIFRESVTDANRLTFAQSAPDIPGIPPGSPQDGANYLAFLTTLRGLLPSGKTLSLAAPASYRVNSTETFFALAMIAKAGVPTNKIAVGVTSYGRSFGMLDPSSGYLADAEIYQLIAQGGVRFKDDQSDSDLVTFGDTWVSYMTPATKAIDLENGVTGGSNATGAAGDHSTPSKVPVVSLTCTTLAPSATFTLTAACASEIAGLPPRTNNNSPPGPDNCTETCDLLREITGTCCGIGGTIANPVAIIPNVKIPLPVPLSGITPGSGSPIVVPGVSLQPFQPAPIPIPLPAGYSPSSTITFPGVYYPPGIPLPFPVILPTGYSPSTTISFDSTTLPANVPLSSVVIIPAGFVPPGPLPFFAPPFTLNPGDKLPGPVVIPPGFAPVAPFTAPTISYPAGQTIPPGIFIPPGIDVPAPIGIPAGAPLSPDFTPIASGTDPEDEDEPRCSARSVLSISVTSSPTPSSSPSPSPSPSPTPPDYTKICGFTPSCTKNCGQTIQPCPIFCCAECPPSDIVGIAC</sequence>
<gene>
    <name evidence="10" type="ORF">THAR02_02311</name>
</gene>
<dbReference type="InterPro" id="IPR011583">
    <property type="entry name" value="Chitinase_II/V-like_cat"/>
</dbReference>
<dbReference type="PROSITE" id="PS51782">
    <property type="entry name" value="LYSM"/>
    <property type="match status" value="2"/>
</dbReference>
<dbReference type="OrthoDB" id="73875at2759"/>
<dbReference type="Gene3D" id="3.20.20.80">
    <property type="entry name" value="Glycosidases"/>
    <property type="match status" value="2"/>
</dbReference>
<name>A0A0F9XM67_TRIHA</name>
<dbReference type="GO" id="GO:0008843">
    <property type="term" value="F:endochitinase activity"/>
    <property type="evidence" value="ECO:0007669"/>
    <property type="project" value="UniProtKB-EC"/>
</dbReference>
<protein>
    <recommendedName>
        <fullName evidence="2">chitinase</fullName>
        <ecNumber evidence="2">3.2.1.14</ecNumber>
    </recommendedName>
</protein>
<dbReference type="InterPro" id="IPR017853">
    <property type="entry name" value="GH"/>
</dbReference>
<evidence type="ECO:0000259" key="9">
    <source>
        <dbReference type="PROSITE" id="PS51782"/>
    </source>
</evidence>